<keyword evidence="9" id="KW-1185">Reference proteome</keyword>
<protein>
    <recommendedName>
        <fullName evidence="2">Coiled-coil domain-containing protein 93</fullName>
    </recommendedName>
</protein>
<feature type="coiled-coil region" evidence="4">
    <location>
        <begin position="335"/>
        <end position="395"/>
    </location>
</feature>
<feature type="region of interest" description="Disordered" evidence="5">
    <location>
        <begin position="227"/>
        <end position="253"/>
    </location>
</feature>
<evidence type="ECO:0000256" key="1">
    <source>
        <dbReference type="ARBA" id="ARBA00007219"/>
    </source>
</evidence>
<evidence type="ECO:0000256" key="4">
    <source>
        <dbReference type="SAM" id="Coils"/>
    </source>
</evidence>
<evidence type="ECO:0000313" key="9">
    <source>
        <dbReference type="Proteomes" id="UP000675881"/>
    </source>
</evidence>
<evidence type="ECO:0000256" key="2">
    <source>
        <dbReference type="ARBA" id="ARBA00016765"/>
    </source>
</evidence>
<dbReference type="PANTHER" id="PTHR16441:SF0">
    <property type="entry name" value="COILED-COIL DOMAIN-CONTAINING PROTEIN 93"/>
    <property type="match status" value="1"/>
</dbReference>
<gene>
    <name evidence="8" type="ORF">LSAA_7000</name>
</gene>
<name>A0A7R8H6T9_LEPSM</name>
<dbReference type="EMBL" id="HG994582">
    <property type="protein sequence ID" value="CAF2889311.1"/>
    <property type="molecule type" value="Genomic_DNA"/>
</dbReference>
<sequence length="530" mass="62405">MQKKKQVKNRSRDLLHFVQKEEIERYQYLYKAIDNQPDYYLLTTYYKKKKISPVGFRSCSWRKKGEFQKMGMDEDYFLICEEIFSLLISAGYYRAQMKGLSSFDKIVGGMTWCLQMMISGDEEIKEEDILEDLLFSEDVSIGAQVQLTEKVVRVLIRFGCPHEIDPHQLITGEMDFPHILPVVRWLVERGIEARMKMMKMHRQIALRTFYDQYGHLYPPSLLQESKLSSQETYDIEEDREGSSDEEQDKLNPNCEDQIKRISLEIQKLEEKKSNLLIEIEKETSIHSEKSDLLESLRKVEENINSDNPDDNNKVAKLSLMIEKSENLKMKEKEFKKTCQRKLDEIISKNQSLLKEIYELEHSSTSEGTKAANQILNDLQDKLSSISMKLVVVERKIDDVPSKFELSQYHKRFVELEEIFESKEFESRKLNISYSTFKELKVFIKNQIVNLDHISDSTPLPNSLSINDFISQLEKLLEEVQTIKKTINDRMIIETDRKNRASKDLEELIDKYRVYTQLAKDLQKLVEKNED</sequence>
<dbReference type="GO" id="GO:0006893">
    <property type="term" value="P:Golgi to plasma membrane transport"/>
    <property type="evidence" value="ECO:0007669"/>
    <property type="project" value="TreeGrafter"/>
</dbReference>
<dbReference type="Proteomes" id="UP000675881">
    <property type="component" value="Chromosome 3"/>
</dbReference>
<dbReference type="OrthoDB" id="16092at2759"/>
<dbReference type="AlphaFoldDB" id="A0A7R8H6T9"/>
<organism evidence="8 9">
    <name type="scientific">Lepeophtheirus salmonis</name>
    <name type="common">Salmon louse</name>
    <name type="synonym">Caligus salmonis</name>
    <dbReference type="NCBI Taxonomy" id="72036"/>
    <lineage>
        <taxon>Eukaryota</taxon>
        <taxon>Metazoa</taxon>
        <taxon>Ecdysozoa</taxon>
        <taxon>Arthropoda</taxon>
        <taxon>Crustacea</taxon>
        <taxon>Multicrustacea</taxon>
        <taxon>Hexanauplia</taxon>
        <taxon>Copepoda</taxon>
        <taxon>Siphonostomatoida</taxon>
        <taxon>Caligidae</taxon>
        <taxon>Lepeophtheirus</taxon>
    </lineage>
</organism>
<dbReference type="PANTHER" id="PTHR16441">
    <property type="entry name" value="FIDIPIDINE"/>
    <property type="match status" value="1"/>
</dbReference>
<comment type="similarity">
    <text evidence="1">Belongs to the CCDC93 family.</text>
</comment>
<dbReference type="Pfam" id="PF21673">
    <property type="entry name" value="CCDC93_N"/>
    <property type="match status" value="1"/>
</dbReference>
<evidence type="ECO:0000259" key="7">
    <source>
        <dbReference type="Pfam" id="PF21673"/>
    </source>
</evidence>
<feature type="domain" description="CCDC93 coiled-coil" evidence="6">
    <location>
        <begin position="230"/>
        <end position="530"/>
    </location>
</feature>
<accession>A0A7R8H6T9</accession>
<dbReference type="Pfam" id="PF09762">
    <property type="entry name" value="CCDC93_CC"/>
    <property type="match status" value="1"/>
</dbReference>
<evidence type="ECO:0000256" key="5">
    <source>
        <dbReference type="SAM" id="MobiDB-lite"/>
    </source>
</evidence>
<dbReference type="InterPro" id="IPR048747">
    <property type="entry name" value="CCDC93_N"/>
</dbReference>
<feature type="domain" description="CCDC93 N-terminal" evidence="7">
    <location>
        <begin position="81"/>
        <end position="189"/>
    </location>
</feature>
<feature type="compositionally biased region" description="Acidic residues" evidence="5">
    <location>
        <begin position="233"/>
        <end position="247"/>
    </location>
</feature>
<keyword evidence="3 4" id="KW-0175">Coiled coil</keyword>
<proteinExistence type="inferred from homology"/>
<feature type="coiled-coil region" evidence="4">
    <location>
        <begin position="465"/>
        <end position="524"/>
    </location>
</feature>
<reference evidence="8" key="1">
    <citation type="submission" date="2021-02" db="EMBL/GenBank/DDBJ databases">
        <authorList>
            <person name="Bekaert M."/>
        </authorList>
    </citation>
    <scope>NUCLEOTIDE SEQUENCE</scope>
    <source>
        <strain evidence="8">IoA-00</strain>
    </source>
</reference>
<dbReference type="InterPro" id="IPR039116">
    <property type="entry name" value="CCDC93"/>
</dbReference>
<evidence type="ECO:0000256" key="3">
    <source>
        <dbReference type="ARBA" id="ARBA00023054"/>
    </source>
</evidence>
<evidence type="ECO:0000259" key="6">
    <source>
        <dbReference type="Pfam" id="PF09762"/>
    </source>
</evidence>
<dbReference type="InterPro" id="IPR019159">
    <property type="entry name" value="CCDC93_CC"/>
</dbReference>
<evidence type="ECO:0000313" key="8">
    <source>
        <dbReference type="EMBL" id="CAF2889311.1"/>
    </source>
</evidence>